<evidence type="ECO:0000313" key="2">
    <source>
        <dbReference type="Proteomes" id="UP000177025"/>
    </source>
</evidence>
<proteinExistence type="predicted"/>
<gene>
    <name evidence="1" type="ORF">A2Y85_04575</name>
</gene>
<name>A0A1F4UFS4_UNCW3</name>
<sequence>MKKLFAIAIAVGLMSGLYALNLGLGVAYESVDNDARYLAIKADARVPLFAMIDVRGELLNVSLAEGGKVIHFGTFTGSDLLIKFPMPSSIKPYLCLGVWFNKGLEDAPLDFTNLALKAGLGAEMGFGGLNAYLEGGLNKFTWVDGADPATDQQIYVQLGATFPLGM</sequence>
<evidence type="ECO:0000313" key="1">
    <source>
        <dbReference type="EMBL" id="OGC43782.1"/>
    </source>
</evidence>
<organism evidence="1 2">
    <name type="scientific">candidate division WOR-3 bacterium RBG_13_43_14</name>
    <dbReference type="NCBI Taxonomy" id="1802590"/>
    <lineage>
        <taxon>Bacteria</taxon>
        <taxon>Bacteria division WOR-3</taxon>
    </lineage>
</organism>
<dbReference type="EMBL" id="MEUM01000008">
    <property type="protein sequence ID" value="OGC43782.1"/>
    <property type="molecule type" value="Genomic_DNA"/>
</dbReference>
<comment type="caution">
    <text evidence="1">The sequence shown here is derived from an EMBL/GenBank/DDBJ whole genome shotgun (WGS) entry which is preliminary data.</text>
</comment>
<reference evidence="1 2" key="1">
    <citation type="journal article" date="2016" name="Nat. Commun.">
        <title>Thousands of microbial genomes shed light on interconnected biogeochemical processes in an aquifer system.</title>
        <authorList>
            <person name="Anantharaman K."/>
            <person name="Brown C.T."/>
            <person name="Hug L.A."/>
            <person name="Sharon I."/>
            <person name="Castelle C.J."/>
            <person name="Probst A.J."/>
            <person name="Thomas B.C."/>
            <person name="Singh A."/>
            <person name="Wilkins M.J."/>
            <person name="Karaoz U."/>
            <person name="Brodie E.L."/>
            <person name="Williams K.H."/>
            <person name="Hubbard S.S."/>
            <person name="Banfield J.F."/>
        </authorList>
    </citation>
    <scope>NUCLEOTIDE SEQUENCE [LARGE SCALE GENOMIC DNA]</scope>
</reference>
<dbReference type="Proteomes" id="UP000177025">
    <property type="component" value="Unassembled WGS sequence"/>
</dbReference>
<accession>A0A1F4UFS4</accession>
<protein>
    <submittedName>
        <fullName evidence="1">Uncharacterized protein</fullName>
    </submittedName>
</protein>
<dbReference type="AlphaFoldDB" id="A0A1F4UFS4"/>